<evidence type="ECO:0000313" key="1">
    <source>
        <dbReference type="EMBL" id="DBA35567.1"/>
    </source>
</evidence>
<keyword evidence="2" id="KW-1185">Reference proteome</keyword>
<gene>
    <name evidence="1" type="ORF">vir335_00011</name>
</gene>
<name>A0AA86XS42_9CAUD</name>
<sequence>MKTSAQTSSKTISASKCPRCGSTKVESRATAYDDVGVMNKTMCKTCGFWVCNCAFQVDGEIQYRGFLYEGEIPKDVPLCMRRDALR</sequence>
<reference evidence="1 2" key="1">
    <citation type="journal article" date="2023" name="Nat. Microbiol.">
        <title>A compendium of viruses from methanogenic archaea reveals their diversity and adaptations to the gut environment.</title>
        <authorList>
            <person name="Medvedeva S."/>
            <person name="Borrel G."/>
            <person name="Krupovic M."/>
            <person name="Gribaldo S."/>
        </authorList>
    </citation>
    <scope>NUCLEOTIDE SEQUENCE [LARGE SCALE GENOMIC DNA]</scope>
</reference>
<dbReference type="GeneID" id="301841449"/>
<dbReference type="RefSeq" id="YP_013605471.1">
    <property type="nucleotide sequence ID" value="NC_134205.1"/>
</dbReference>
<accession>A0AA86XS42</accession>
<evidence type="ECO:0000313" key="2">
    <source>
        <dbReference type="Proteomes" id="UP001302000"/>
    </source>
</evidence>
<protein>
    <submittedName>
        <fullName evidence="1">Uncharacterized protein</fullName>
    </submittedName>
</protein>
<organism evidence="1 2">
    <name type="scientific">Caudoviricetes sp. vir335</name>
    <dbReference type="NCBI Taxonomy" id="3068357"/>
    <lineage>
        <taxon>Viruses</taxon>
        <taxon>Duplodnaviria</taxon>
        <taxon>Heunggongvirae</taxon>
        <taxon>Uroviricota</taxon>
        <taxon>Caudoviricetes</taxon>
    </lineage>
</organism>
<dbReference type="EMBL" id="BK063680">
    <property type="protein sequence ID" value="DBA35567.1"/>
    <property type="molecule type" value="Genomic_DNA"/>
</dbReference>
<proteinExistence type="predicted"/>
<dbReference type="Proteomes" id="UP001302000">
    <property type="component" value="Segment"/>
</dbReference>